<reference evidence="3" key="1">
    <citation type="journal article" date="2023" name="Commun. Biol.">
        <title>Genome analysis of Parmales, the sister group of diatoms, reveals the evolutionary specialization of diatoms from phago-mixotrophs to photoautotrophs.</title>
        <authorList>
            <person name="Ban H."/>
            <person name="Sato S."/>
            <person name="Yoshikawa S."/>
            <person name="Yamada K."/>
            <person name="Nakamura Y."/>
            <person name="Ichinomiya M."/>
            <person name="Sato N."/>
            <person name="Blanc-Mathieu R."/>
            <person name="Endo H."/>
            <person name="Kuwata A."/>
            <person name="Ogata H."/>
        </authorList>
    </citation>
    <scope>NUCLEOTIDE SEQUENCE [LARGE SCALE GENOMIC DNA]</scope>
    <source>
        <strain evidence="3">NIES 3701</strain>
    </source>
</reference>
<protein>
    <submittedName>
        <fullName evidence="2">Uncharacterized protein</fullName>
    </submittedName>
</protein>
<name>A0A9W7A572_9STRA</name>
<dbReference type="AlphaFoldDB" id="A0A9W7A572"/>
<gene>
    <name evidence="2" type="ORF">TrST_g9093</name>
</gene>
<feature type="compositionally biased region" description="Basic and acidic residues" evidence="1">
    <location>
        <begin position="85"/>
        <end position="98"/>
    </location>
</feature>
<organism evidence="2 3">
    <name type="scientific">Triparma strigata</name>
    <dbReference type="NCBI Taxonomy" id="1606541"/>
    <lineage>
        <taxon>Eukaryota</taxon>
        <taxon>Sar</taxon>
        <taxon>Stramenopiles</taxon>
        <taxon>Ochrophyta</taxon>
        <taxon>Bolidophyceae</taxon>
        <taxon>Parmales</taxon>
        <taxon>Triparmaceae</taxon>
        <taxon>Triparma</taxon>
    </lineage>
</organism>
<evidence type="ECO:0000313" key="2">
    <source>
        <dbReference type="EMBL" id="GMH61570.1"/>
    </source>
</evidence>
<accession>A0A9W7A572</accession>
<feature type="compositionally biased region" description="Low complexity" evidence="1">
    <location>
        <begin position="12"/>
        <end position="21"/>
    </location>
</feature>
<evidence type="ECO:0000313" key="3">
    <source>
        <dbReference type="Proteomes" id="UP001165085"/>
    </source>
</evidence>
<dbReference type="EMBL" id="BRXY01000072">
    <property type="protein sequence ID" value="GMH61570.1"/>
    <property type="molecule type" value="Genomic_DNA"/>
</dbReference>
<comment type="caution">
    <text evidence="2">The sequence shown here is derived from an EMBL/GenBank/DDBJ whole genome shotgun (WGS) entry which is preliminary data.</text>
</comment>
<evidence type="ECO:0000256" key="1">
    <source>
        <dbReference type="SAM" id="MobiDB-lite"/>
    </source>
</evidence>
<dbReference type="Proteomes" id="UP001165085">
    <property type="component" value="Unassembled WGS sequence"/>
</dbReference>
<proteinExistence type="predicted"/>
<keyword evidence="3" id="KW-1185">Reference proteome</keyword>
<feature type="region of interest" description="Disordered" evidence="1">
    <location>
        <begin position="1"/>
        <end position="98"/>
    </location>
</feature>
<feature type="compositionally biased region" description="Low complexity" evidence="1">
    <location>
        <begin position="54"/>
        <end position="77"/>
    </location>
</feature>
<feature type="compositionally biased region" description="Low complexity" evidence="1">
    <location>
        <begin position="29"/>
        <end position="46"/>
    </location>
</feature>
<sequence>MAIKTAPKTPVAKKSGAGPKSSSKKTPKSRVTVSNVTPPSKAGPKSSSKKTPKSRVTVSTNVTPPTSTESSTESISRSGRKRKLRVESFKGMTDGKKDQHIFTARGTAMSNTKANVKKVKAQFNSSGAKFS</sequence>